<evidence type="ECO:0000256" key="4">
    <source>
        <dbReference type="PIRSR" id="PIRSR036289-51"/>
    </source>
</evidence>
<dbReference type="InterPro" id="IPR008928">
    <property type="entry name" value="6-hairpin_glycosidase_sf"/>
</dbReference>
<evidence type="ECO:0000313" key="10">
    <source>
        <dbReference type="Proteomes" id="UP000224915"/>
    </source>
</evidence>
<dbReference type="AlphaFoldDB" id="A0A2A9D292"/>
<dbReference type="SUPFAM" id="SSF48208">
    <property type="entry name" value="Six-hairpin glycosidases"/>
    <property type="match status" value="1"/>
</dbReference>
<dbReference type="PIRSF" id="PIRSF036289">
    <property type="entry name" value="Glycosyl_hydrolase_malt_phosph"/>
    <property type="match status" value="1"/>
</dbReference>
<feature type="domain" description="Glycoside hydrolase family 65 central catalytic" evidence="6">
    <location>
        <begin position="349"/>
        <end position="715"/>
    </location>
</feature>
<protein>
    <submittedName>
        <fullName evidence="9">Alpha,alpha-trehalose phosphorylase</fullName>
    </submittedName>
</protein>
<dbReference type="PANTHER" id="PTHR11051:SF13">
    <property type="entry name" value="GLYCOSYL TRANSFERASE"/>
    <property type="match status" value="1"/>
</dbReference>
<evidence type="ECO:0000256" key="3">
    <source>
        <dbReference type="PIRSR" id="PIRSR036289-50"/>
    </source>
</evidence>
<proteinExistence type="inferred from homology"/>
<evidence type="ECO:0000256" key="2">
    <source>
        <dbReference type="ARBA" id="ARBA00023295"/>
    </source>
</evidence>
<dbReference type="InterPro" id="IPR005195">
    <property type="entry name" value="Glyco_hydro_65_M"/>
</dbReference>
<evidence type="ECO:0000259" key="8">
    <source>
        <dbReference type="Pfam" id="PF03636"/>
    </source>
</evidence>
<dbReference type="InterPro" id="IPR005196">
    <property type="entry name" value="Glyco_hydro_65_N"/>
</dbReference>
<evidence type="ECO:0000313" key="9">
    <source>
        <dbReference type="EMBL" id="PFG20838.1"/>
    </source>
</evidence>
<evidence type="ECO:0000259" key="6">
    <source>
        <dbReference type="Pfam" id="PF03632"/>
    </source>
</evidence>
<reference evidence="9 10" key="1">
    <citation type="submission" date="2017-10" db="EMBL/GenBank/DDBJ databases">
        <title>Sequencing the genomes of 1000 actinobacteria strains.</title>
        <authorList>
            <person name="Klenk H.-P."/>
        </authorList>
    </citation>
    <scope>NUCLEOTIDE SEQUENCE [LARGE SCALE GENOMIC DNA]</scope>
    <source>
        <strain evidence="9 10">DSM 21801</strain>
    </source>
</reference>
<feature type="binding site" evidence="4">
    <location>
        <begin position="383"/>
        <end position="384"/>
    </location>
    <ligand>
        <name>substrate</name>
    </ligand>
</feature>
<dbReference type="RefSeq" id="WP_098469759.1">
    <property type="nucleotide sequence ID" value="NZ_PDJD01000001.1"/>
</dbReference>
<dbReference type="InterPro" id="IPR005194">
    <property type="entry name" value="Glyco_hydro_65_C"/>
</dbReference>
<feature type="region of interest" description="Disordered" evidence="5">
    <location>
        <begin position="801"/>
        <end position="846"/>
    </location>
</feature>
<dbReference type="SUPFAM" id="SSF74650">
    <property type="entry name" value="Galactose mutarotase-like"/>
    <property type="match status" value="1"/>
</dbReference>
<gene>
    <name evidence="9" type="ORF">ATL40_2453</name>
</gene>
<dbReference type="InterPro" id="IPR037018">
    <property type="entry name" value="GH65_N"/>
</dbReference>
<keyword evidence="2" id="KW-0378">Hydrolase</keyword>
<keyword evidence="10" id="KW-1185">Reference proteome</keyword>
<dbReference type="GO" id="GO:0016757">
    <property type="term" value="F:glycosyltransferase activity"/>
    <property type="evidence" value="ECO:0007669"/>
    <property type="project" value="UniProtKB-ARBA"/>
</dbReference>
<sequence>MTAATAGFDPLDRSRFPIDEWALRETRYSDADLGKTETLFAVANGYLGLRGNVEEGRDSHAHGTFINGLHEVWPIRHAEDAYGFAKVGQTIVNAPDAKIMRLYVDDEPLLLTVADLESYERSLSFRDGVLTRELVWRTPSGKHVHLKSRRMVSFAERHLAIMDYEITLLDDDAPIAVSCQILNRQDGQDEYWVKKEAMGAGFDPRRAANLDGRVLQPVLSWADEDAGRTALGYRVTESGMTVAVIADHTIETTDSYEPRTVMEDDLAKQVYRIQGTKGTTTRITKAVSYHTSRGVPPRELVDRCRRTLDRLKHNGIASAFEAQREWLDNFWARSDVEIAGQPHLQQAVRWNLFQLIQASARAEGAGVPAKGMTGSGYDGHYFWDMEIYVLPFLTYTSPTFARNALRFRYSMLDAARRRAGEVNQAGALFPWRTINGEEASAYYAAGTAQYHIDADVAHAVSQYLTATEDTSFLTREAIDILVETARLWADLGFWREGDQDAAPVFHIHGVTGPDEYTTVVNDNLFTNVMARANLRAAVRRLRQIEAADPVEYAAVCQRLGLTKPEIAEFSRVAEHMHVPYDTGLGVHPQDDDFLSKELWDLAHTPADKRPLLLHYHPLVIYRHQVLKQADVVLALYLQGDEFTQEQKLADFKYYDPLTTGDSTLSAVVQSIVAAEVGYSDLAEEYFSSAVYVDLADLHNNADAGVHVASLGGVWNALVAGFGGMRDYLGTWSFDPRLPASWESLTFRLTLHGNRIRVHLDREAMTFTLETGEADSLDVVVQGQQVTITRGQPRTVPITATPTRAGKPTFRDIEGSRREDGSLITATVPDRPHESADEEDRAALPPS</sequence>
<evidence type="ECO:0000256" key="5">
    <source>
        <dbReference type="SAM" id="MobiDB-lite"/>
    </source>
</evidence>
<dbReference type="Gene3D" id="1.50.10.10">
    <property type="match status" value="1"/>
</dbReference>
<dbReference type="Gene3D" id="2.70.98.40">
    <property type="entry name" value="Glycoside hydrolase, family 65, N-terminal domain"/>
    <property type="match status" value="1"/>
</dbReference>
<dbReference type="Pfam" id="PF03636">
    <property type="entry name" value="Glyco_hydro_65N"/>
    <property type="match status" value="1"/>
</dbReference>
<organism evidence="9 10">
    <name type="scientific">Serinibacter salmoneus</name>
    <dbReference type="NCBI Taxonomy" id="556530"/>
    <lineage>
        <taxon>Bacteria</taxon>
        <taxon>Bacillati</taxon>
        <taxon>Actinomycetota</taxon>
        <taxon>Actinomycetes</taxon>
        <taxon>Micrococcales</taxon>
        <taxon>Beutenbergiaceae</taxon>
        <taxon>Serinibacter</taxon>
    </lineage>
</organism>
<dbReference type="OrthoDB" id="9816160at2"/>
<keyword evidence="2" id="KW-0326">Glycosidase</keyword>
<dbReference type="GO" id="GO:0005975">
    <property type="term" value="P:carbohydrate metabolic process"/>
    <property type="evidence" value="ECO:0007669"/>
    <property type="project" value="InterPro"/>
</dbReference>
<evidence type="ECO:0000259" key="7">
    <source>
        <dbReference type="Pfam" id="PF03633"/>
    </source>
</evidence>
<dbReference type="EMBL" id="PDJD01000001">
    <property type="protein sequence ID" value="PFG20838.1"/>
    <property type="molecule type" value="Genomic_DNA"/>
</dbReference>
<comment type="similarity">
    <text evidence="1">Belongs to the glycosyl hydrolase 65 family.</text>
</comment>
<dbReference type="InterPro" id="IPR011013">
    <property type="entry name" value="Gal_mutarotase_sf_dom"/>
</dbReference>
<feature type="binding site" evidence="4">
    <location>
        <begin position="627"/>
        <end position="628"/>
    </location>
    <ligand>
        <name>substrate</name>
    </ligand>
</feature>
<feature type="active site" description="Proton donor" evidence="3">
    <location>
        <position position="515"/>
    </location>
</feature>
<dbReference type="GO" id="GO:0004553">
    <property type="term" value="F:hydrolase activity, hydrolyzing O-glycosyl compounds"/>
    <property type="evidence" value="ECO:0007669"/>
    <property type="project" value="TreeGrafter"/>
</dbReference>
<dbReference type="InterPro" id="IPR012341">
    <property type="entry name" value="6hp_glycosidase-like_sf"/>
</dbReference>
<dbReference type="Pfam" id="PF03632">
    <property type="entry name" value="Glyco_hydro_65m"/>
    <property type="match status" value="1"/>
</dbReference>
<dbReference type="Pfam" id="PF03633">
    <property type="entry name" value="Glyco_hydro_65C"/>
    <property type="match status" value="1"/>
</dbReference>
<dbReference type="Proteomes" id="UP000224915">
    <property type="component" value="Unassembled WGS sequence"/>
</dbReference>
<name>A0A2A9D292_9MICO</name>
<feature type="domain" description="Glycoside hydrolase family 65 N-terminal" evidence="8">
    <location>
        <begin position="25"/>
        <end position="293"/>
    </location>
</feature>
<dbReference type="InterPro" id="IPR017045">
    <property type="entry name" value="Malt_Pase/Glycosyl_Hdrlase"/>
</dbReference>
<dbReference type="GO" id="GO:0030246">
    <property type="term" value="F:carbohydrate binding"/>
    <property type="evidence" value="ECO:0007669"/>
    <property type="project" value="InterPro"/>
</dbReference>
<comment type="caution">
    <text evidence="9">The sequence shown here is derived from an EMBL/GenBank/DDBJ whole genome shotgun (WGS) entry which is preliminary data.</text>
</comment>
<dbReference type="PANTHER" id="PTHR11051">
    <property type="entry name" value="GLYCOSYL HYDROLASE-RELATED"/>
    <property type="match status" value="1"/>
</dbReference>
<dbReference type="Gene3D" id="2.60.420.10">
    <property type="entry name" value="Maltose phosphorylase, domain 3"/>
    <property type="match status" value="1"/>
</dbReference>
<accession>A0A2A9D292</accession>
<evidence type="ECO:0000256" key="1">
    <source>
        <dbReference type="ARBA" id="ARBA00006768"/>
    </source>
</evidence>
<feature type="domain" description="Glycoside hydrolase family 65 C-terminal" evidence="7">
    <location>
        <begin position="724"/>
        <end position="786"/>
    </location>
</feature>
<feature type="compositionally biased region" description="Basic and acidic residues" evidence="5">
    <location>
        <begin position="808"/>
        <end position="820"/>
    </location>
</feature>